<protein>
    <recommendedName>
        <fullName evidence="3">Bud22 domain-containing protein</fullName>
    </recommendedName>
</protein>
<accession>A0A8H7EFH1</accession>
<feature type="region of interest" description="Disordered" evidence="2">
    <location>
        <begin position="413"/>
        <end position="578"/>
    </location>
</feature>
<dbReference type="InterPro" id="IPR015158">
    <property type="entry name" value="Bud22_dom"/>
</dbReference>
<keyword evidence="1" id="KW-0175">Coiled coil</keyword>
<evidence type="ECO:0000313" key="5">
    <source>
        <dbReference type="Proteomes" id="UP000596902"/>
    </source>
</evidence>
<dbReference type="PANTHER" id="PTHR23325">
    <property type="entry name" value="SERUM RESPONSE FACTOR-BINDING"/>
    <property type="match status" value="1"/>
</dbReference>
<feature type="compositionally biased region" description="Basic and acidic residues" evidence="2">
    <location>
        <begin position="413"/>
        <end position="441"/>
    </location>
</feature>
<proteinExistence type="predicted"/>
<feature type="region of interest" description="Disordered" evidence="2">
    <location>
        <begin position="635"/>
        <end position="731"/>
    </location>
</feature>
<dbReference type="AlphaFoldDB" id="A0A8H7EFH1"/>
<evidence type="ECO:0000256" key="1">
    <source>
        <dbReference type="ARBA" id="ARBA00023054"/>
    </source>
</evidence>
<feature type="region of interest" description="Disordered" evidence="2">
    <location>
        <begin position="114"/>
        <end position="201"/>
    </location>
</feature>
<feature type="compositionally biased region" description="Acidic residues" evidence="2">
    <location>
        <begin position="502"/>
        <end position="518"/>
    </location>
</feature>
<feature type="compositionally biased region" description="Basic residues" evidence="2">
    <location>
        <begin position="607"/>
        <end position="617"/>
    </location>
</feature>
<evidence type="ECO:0000259" key="3">
    <source>
        <dbReference type="Pfam" id="PF09073"/>
    </source>
</evidence>
<feature type="domain" description="Bud22" evidence="3">
    <location>
        <begin position="289"/>
        <end position="731"/>
    </location>
</feature>
<dbReference type="InterPro" id="IPR037393">
    <property type="entry name" value="Bud22/SRFB1"/>
</dbReference>
<dbReference type="GO" id="GO:0030490">
    <property type="term" value="P:maturation of SSU-rRNA"/>
    <property type="evidence" value="ECO:0007669"/>
    <property type="project" value="TreeGrafter"/>
</dbReference>
<dbReference type="Proteomes" id="UP000596902">
    <property type="component" value="Unassembled WGS sequence"/>
</dbReference>
<reference evidence="4" key="2">
    <citation type="submission" date="2020-08" db="EMBL/GenBank/DDBJ databases">
        <title>Draft Genome Sequence of Cumin Blight Pathogen Alternaria burnsii.</title>
        <authorList>
            <person name="Feng Z."/>
        </authorList>
    </citation>
    <scope>NUCLEOTIDE SEQUENCE</scope>
    <source>
        <strain evidence="4">CBS107.38</strain>
    </source>
</reference>
<evidence type="ECO:0000256" key="2">
    <source>
        <dbReference type="SAM" id="MobiDB-lite"/>
    </source>
</evidence>
<feature type="region of interest" description="Disordered" evidence="2">
    <location>
        <begin position="238"/>
        <end position="277"/>
    </location>
</feature>
<feature type="compositionally biased region" description="Basic and acidic residues" evidence="2">
    <location>
        <begin position="488"/>
        <end position="501"/>
    </location>
</feature>
<feature type="region of interest" description="Disordered" evidence="2">
    <location>
        <begin position="300"/>
        <end position="325"/>
    </location>
</feature>
<feature type="compositionally biased region" description="Low complexity" evidence="2">
    <location>
        <begin position="476"/>
        <end position="485"/>
    </location>
</feature>
<feature type="compositionally biased region" description="Basic and acidic residues" evidence="2">
    <location>
        <begin position="674"/>
        <end position="697"/>
    </location>
</feature>
<gene>
    <name evidence="4" type="ORF">GT037_006545</name>
</gene>
<dbReference type="PANTHER" id="PTHR23325:SF1">
    <property type="entry name" value="SERUM RESPONSE FACTOR-BINDING PROTEIN 1"/>
    <property type="match status" value="1"/>
</dbReference>
<evidence type="ECO:0000313" key="4">
    <source>
        <dbReference type="EMBL" id="KAF7675826.1"/>
    </source>
</evidence>
<dbReference type="RefSeq" id="XP_038786089.1">
    <property type="nucleotide sequence ID" value="XM_038931592.1"/>
</dbReference>
<feature type="compositionally biased region" description="Basic and acidic residues" evidence="2">
    <location>
        <begin position="706"/>
        <end position="717"/>
    </location>
</feature>
<comment type="caution">
    <text evidence="4">The sequence shown here is derived from an EMBL/GenBank/DDBJ whole genome shotgun (WGS) entry which is preliminary data.</text>
</comment>
<organism evidence="4 5">
    <name type="scientific">Alternaria burnsii</name>
    <dbReference type="NCBI Taxonomy" id="1187904"/>
    <lineage>
        <taxon>Eukaryota</taxon>
        <taxon>Fungi</taxon>
        <taxon>Dikarya</taxon>
        <taxon>Ascomycota</taxon>
        <taxon>Pezizomycotina</taxon>
        <taxon>Dothideomycetes</taxon>
        <taxon>Pleosporomycetidae</taxon>
        <taxon>Pleosporales</taxon>
        <taxon>Pleosporineae</taxon>
        <taxon>Pleosporaceae</taxon>
        <taxon>Alternaria</taxon>
        <taxon>Alternaria sect. Alternaria</taxon>
    </lineage>
</organism>
<dbReference type="GO" id="GO:0005634">
    <property type="term" value="C:nucleus"/>
    <property type="evidence" value="ECO:0007669"/>
    <property type="project" value="TreeGrafter"/>
</dbReference>
<sequence>MVRVALGMVLLVEEIMADQENIVSNMFTTAFVLSSIVPAPVLPFVLLVTARKYKIDPGASHPLWIPKIPSIDNMARDLSTAPSKPGERTRKFQQRKYLTSYWEVLGDKLRARKMNKKKKFKASGAEEEDRSHHGHTDGPLFFPQHNNRETDDDDMVPPQLFRSAPNQAPQGAFFGQGQARSPQQQQQQPQSHRMPTMADGRGLQSGEMVAHLQRGGQTEYEELGAEPWAHFQNFHWHLDTNNSNSNNDAKRAPRMPKRKRESPAPTAKLPPASLATPAKQAKSCQKCLEAAQKPLLAALKHGSSLERQKHSRRKKDAQKKGDQKAISRLDAEYQVLKALNLEQLGDQHLRKTLARVKSLKDAEQLREYIAGIREGSKDTSTLNVTARLFKVVHVKKVVDGVVEDLKNILGAGKAKESNQKEEGDKDIKAEGMKKQKDDKKAKSSKSAQTEDVEMKDASDEGDDPYMAFSARIAAPSSGEEGSEGSISDDDRPPSIRDSESEHDPDDDLEAESASEDDGKEGAQADGTSEDEDAAISRAVAPASDESSADSESDSDSDEAAILTKKSKPKTIQDKPTSSAFLPALSHAAYFSGSESEASDLDVDVAPRKNRRGQRARQKIAEMKFGAKAKHIEKAQQNVKFDAKRGAVAGDGKRQRRGKPMGPGLQQSGSNAEPLGKKDDKKDRKMGLGVKRDDKGELHPSWQAAKMAKESKKLKIDVAGKGAPQGKKVVFD</sequence>
<dbReference type="GeneID" id="62204770"/>
<dbReference type="GO" id="GO:0030686">
    <property type="term" value="C:90S preribosome"/>
    <property type="evidence" value="ECO:0007669"/>
    <property type="project" value="TreeGrafter"/>
</dbReference>
<dbReference type="EMBL" id="JAAABM010000008">
    <property type="protein sequence ID" value="KAF7675826.1"/>
    <property type="molecule type" value="Genomic_DNA"/>
</dbReference>
<keyword evidence="5" id="KW-1185">Reference proteome</keyword>
<reference evidence="4" key="1">
    <citation type="submission" date="2020-01" db="EMBL/GenBank/DDBJ databases">
        <authorList>
            <person name="Feng Z.H.Z."/>
        </authorList>
    </citation>
    <scope>NUCLEOTIDE SEQUENCE</scope>
    <source>
        <strain evidence="4">CBS107.38</strain>
    </source>
</reference>
<name>A0A8H7EFH1_9PLEO</name>
<feature type="compositionally biased region" description="Acidic residues" evidence="2">
    <location>
        <begin position="546"/>
        <end position="558"/>
    </location>
</feature>
<feature type="region of interest" description="Disordered" evidence="2">
    <location>
        <begin position="592"/>
        <end position="617"/>
    </location>
</feature>
<feature type="compositionally biased region" description="Low complexity" evidence="2">
    <location>
        <begin position="167"/>
        <end position="191"/>
    </location>
</feature>
<dbReference type="Pfam" id="PF09073">
    <property type="entry name" value="BUD22"/>
    <property type="match status" value="1"/>
</dbReference>